<dbReference type="GO" id="GO:0005737">
    <property type="term" value="C:cytoplasm"/>
    <property type="evidence" value="ECO:0007669"/>
    <property type="project" value="UniProtKB-SubCell"/>
</dbReference>
<dbReference type="Pfam" id="PF11923">
    <property type="entry name" value="NFACT-C"/>
    <property type="match status" value="1"/>
</dbReference>
<dbReference type="FunFam" id="2.30.310.10:FF:000003">
    <property type="entry name" value="Zinc knuckle domain containing protein"/>
    <property type="match status" value="1"/>
</dbReference>
<dbReference type="EMBL" id="ML220119">
    <property type="protein sequence ID" value="TGZ81481.1"/>
    <property type="molecule type" value="Genomic_DNA"/>
</dbReference>
<dbReference type="PANTHER" id="PTHR15239">
    <property type="entry name" value="NUCLEAR EXPORT MEDIATOR FACTOR NEMF"/>
    <property type="match status" value="1"/>
</dbReference>
<protein>
    <recommendedName>
        <fullName evidence="5">Ribosome quality control complex subunit 2</fullName>
    </recommendedName>
</protein>
<evidence type="ECO:0000259" key="8">
    <source>
        <dbReference type="Pfam" id="PF11923"/>
    </source>
</evidence>
<feature type="compositionally biased region" description="Basic residues" evidence="6">
    <location>
        <begin position="883"/>
        <end position="895"/>
    </location>
</feature>
<dbReference type="GO" id="GO:0072344">
    <property type="term" value="P:rescue of stalled ribosome"/>
    <property type="evidence" value="ECO:0007669"/>
    <property type="project" value="TreeGrafter"/>
</dbReference>
<feature type="compositionally biased region" description="Basic and acidic residues" evidence="6">
    <location>
        <begin position="971"/>
        <end position="989"/>
    </location>
</feature>
<dbReference type="AlphaFoldDB" id="A0A4S2MXU5"/>
<dbReference type="InterPro" id="IPR051608">
    <property type="entry name" value="RQC_Subunit_NEMF"/>
</dbReference>
<feature type="domain" description="NFACT RNA-binding" evidence="7">
    <location>
        <begin position="605"/>
        <end position="718"/>
    </location>
</feature>
<keyword evidence="3" id="KW-0963">Cytoplasm</keyword>
<evidence type="ECO:0000313" key="10">
    <source>
        <dbReference type="Proteomes" id="UP000298138"/>
    </source>
</evidence>
<evidence type="ECO:0000313" key="9">
    <source>
        <dbReference type="EMBL" id="TGZ81481.1"/>
    </source>
</evidence>
<evidence type="ECO:0000256" key="6">
    <source>
        <dbReference type="SAM" id="MobiDB-lite"/>
    </source>
</evidence>
<keyword evidence="4" id="KW-0175">Coiled coil</keyword>
<comment type="similarity">
    <text evidence="2">Belongs to the NEMF family.</text>
</comment>
<evidence type="ECO:0000256" key="1">
    <source>
        <dbReference type="ARBA" id="ARBA00004496"/>
    </source>
</evidence>
<dbReference type="GO" id="GO:1990112">
    <property type="term" value="C:RQC complex"/>
    <property type="evidence" value="ECO:0007669"/>
    <property type="project" value="TreeGrafter"/>
</dbReference>
<organism evidence="9 10">
    <name type="scientific">Ascodesmis nigricans</name>
    <dbReference type="NCBI Taxonomy" id="341454"/>
    <lineage>
        <taxon>Eukaryota</taxon>
        <taxon>Fungi</taxon>
        <taxon>Dikarya</taxon>
        <taxon>Ascomycota</taxon>
        <taxon>Pezizomycotina</taxon>
        <taxon>Pezizomycetes</taxon>
        <taxon>Pezizales</taxon>
        <taxon>Ascodesmidaceae</taxon>
        <taxon>Ascodesmis</taxon>
    </lineage>
</organism>
<dbReference type="OrthoDB" id="207084at2759"/>
<dbReference type="STRING" id="341454.A0A4S2MXU5"/>
<dbReference type="InterPro" id="IPR008532">
    <property type="entry name" value="NFACT_RNA-bd"/>
</dbReference>
<evidence type="ECO:0000259" key="7">
    <source>
        <dbReference type="Pfam" id="PF05670"/>
    </source>
</evidence>
<feature type="region of interest" description="Disordered" evidence="6">
    <location>
        <begin position="489"/>
        <end position="529"/>
    </location>
</feature>
<feature type="compositionally biased region" description="Low complexity" evidence="6">
    <location>
        <begin position="1017"/>
        <end position="1026"/>
    </location>
</feature>
<dbReference type="InterPro" id="IPR021846">
    <property type="entry name" value="NFACT-C"/>
</dbReference>
<feature type="compositionally biased region" description="Basic residues" evidence="6">
    <location>
        <begin position="1133"/>
        <end position="1150"/>
    </location>
</feature>
<feature type="region of interest" description="Disordered" evidence="6">
    <location>
        <begin position="1116"/>
        <end position="1150"/>
    </location>
</feature>
<dbReference type="Pfam" id="PF05670">
    <property type="entry name" value="NFACT-R_1"/>
    <property type="match status" value="1"/>
</dbReference>
<evidence type="ECO:0000256" key="4">
    <source>
        <dbReference type="ARBA" id="ARBA00023054"/>
    </source>
</evidence>
<evidence type="ECO:0000256" key="3">
    <source>
        <dbReference type="ARBA" id="ARBA00022490"/>
    </source>
</evidence>
<accession>A0A4S2MXU5</accession>
<dbReference type="GO" id="GO:0000049">
    <property type="term" value="F:tRNA binding"/>
    <property type="evidence" value="ECO:0007669"/>
    <property type="project" value="TreeGrafter"/>
</dbReference>
<feature type="compositionally biased region" description="Low complexity" evidence="6">
    <location>
        <begin position="898"/>
        <end position="919"/>
    </location>
</feature>
<feature type="compositionally biased region" description="Basic and acidic residues" evidence="6">
    <location>
        <begin position="786"/>
        <end position="796"/>
    </location>
</feature>
<feature type="compositionally biased region" description="Acidic residues" evidence="6">
    <location>
        <begin position="797"/>
        <end position="807"/>
    </location>
</feature>
<gene>
    <name evidence="9" type="ORF">EX30DRAFT_358782</name>
</gene>
<feature type="domain" description="NFACT protein C-terminal" evidence="8">
    <location>
        <begin position="1020"/>
        <end position="1116"/>
    </location>
</feature>
<reference evidence="9 10" key="1">
    <citation type="submission" date="2019-04" db="EMBL/GenBank/DDBJ databases">
        <title>Comparative genomics and transcriptomics to analyze fruiting body development in filamentous ascomycetes.</title>
        <authorList>
            <consortium name="DOE Joint Genome Institute"/>
            <person name="Lutkenhaus R."/>
            <person name="Traeger S."/>
            <person name="Breuer J."/>
            <person name="Kuo A."/>
            <person name="Lipzen A."/>
            <person name="Pangilinan J."/>
            <person name="Dilworth D."/>
            <person name="Sandor L."/>
            <person name="Poggeler S."/>
            <person name="Barry K."/>
            <person name="Grigoriev I.V."/>
            <person name="Nowrousian M."/>
        </authorList>
    </citation>
    <scope>NUCLEOTIDE SEQUENCE [LARGE SCALE GENOMIC DNA]</scope>
    <source>
        <strain evidence="9 10">CBS 389.68</strain>
    </source>
</reference>
<feature type="compositionally biased region" description="Basic residues" evidence="6">
    <location>
        <begin position="925"/>
        <end position="939"/>
    </location>
</feature>
<dbReference type="GO" id="GO:0043023">
    <property type="term" value="F:ribosomal large subunit binding"/>
    <property type="evidence" value="ECO:0007669"/>
    <property type="project" value="TreeGrafter"/>
</dbReference>
<sequence>MKQRLTSLDLLCLTTELRPTLSAPNACFRLTNIYTLAPRVFLLKFSLPNRRHLLILDSGFRAHLTSFTRDTEPTPSGFVAKLRKHLRTRRLTRIGQVGTDRVLRLEFSEGEWRLYVEFFAGGNVVLVDKEGVVRACLRVVELDGEGTVKVGMPYALASKEAEEREGVVKKVEKERVVHVLKDAVVQEEPDAPEAEKKWKKKQQKKKKGGDAIKRVLGLKMSEFGPLLVEHCLLKKEVDPGLKPEDVLKDEALVDKVVEAMHEAEKVVEEIKGRKEGEWKGYIIARLPKRKQVAAIEPKKKQKGVVFGEGEGTEAVEKRENEIEEKIQEEGEAKGWVFEDFCPFLPQQFVDAPDVKVFEYDGFNKAVDTFFSSIEAQKLESRLEERKAAAEARLAYARGEHERRVTALRDVQDLNVRKAETIEINATAVQAAVAAVNSLLAQSMDWVAMARLIEVEQQRGNPVAEHIHLPLKIFENKITLKLYEADCEENNDEGYDSEADETESESESDSEDEESGDETNKPAKKPSKHTRKPLLIDVDLSLTPYANARTYYDQKRSAAEKESKTVASSTRALKSTEAKIAADLQKHLKTEKTVLRPVRTPFWFEKFLFFISSDGYLVLAGRDAQQNELLYRKHFRKGDVYVHADINGAAMVIVKNNPATPGAPIPPGTLQQAGQLSVCCSQAWDQKAVLSAWWVGFDQVSKQAETGEYLTTGGFTIRGTKNYLPPAQLLLGFGVLWKVDEESAKRRRKHRLQEQKVEDEETRIEQGLGAEGSAPEVATDLGSVGESKQETKEAPEESDKEDSDEEDFPDTKLEDSDEDFPDTKLESDHEDPEAIKPPASQSLAPKPETDKYGLPVAPAVPSQPQELVPSQPTPSKPESSKPRLSAKQKRDLKKGKSVTPSSATSTPRPSSPTPSTTPSTADKPKPLPRGKRTKLKRAQQKYHLQDESDRQLANTLLGISLQPSPSTATAEEMEKEKEQEEAKETPDQRKARLRAQHQAAAERSERLRHEDDDDEATELTATPLETLIPDPNPQDVLLDAIPVCAPWTAMGRYKYRVKLQPGSQKKGKALRDVWGAWIREGKGKKAGRMEERERELVRGWKEGDVVNCVGVGKVKVMTGPVGGEKEKGKGGQKGGHKGGKGGKGSKRGGKK</sequence>
<name>A0A4S2MXU5_9PEZI</name>
<feature type="region of interest" description="Disordered" evidence="6">
    <location>
        <begin position="746"/>
        <end position="1032"/>
    </location>
</feature>
<evidence type="ECO:0000256" key="2">
    <source>
        <dbReference type="ARBA" id="ARBA00008318"/>
    </source>
</evidence>
<comment type="subcellular location">
    <subcellularLocation>
        <location evidence="1">Cytoplasm</location>
    </subcellularLocation>
</comment>
<dbReference type="Proteomes" id="UP000298138">
    <property type="component" value="Unassembled WGS sequence"/>
</dbReference>
<dbReference type="Gene3D" id="2.30.310.10">
    <property type="entry name" value="ibrinogen binding protein from staphylococcus aureus domain"/>
    <property type="match status" value="1"/>
</dbReference>
<dbReference type="FunCoup" id="A0A4S2MXU5">
    <property type="interactions" value="981"/>
</dbReference>
<feature type="compositionally biased region" description="Acidic residues" evidence="6">
    <location>
        <begin position="489"/>
        <end position="516"/>
    </location>
</feature>
<dbReference type="PANTHER" id="PTHR15239:SF6">
    <property type="entry name" value="RIBOSOME QUALITY CONTROL COMPLEX SUBUNIT NEMF"/>
    <property type="match status" value="1"/>
</dbReference>
<dbReference type="Pfam" id="PF05833">
    <property type="entry name" value="NFACT_N"/>
    <property type="match status" value="1"/>
</dbReference>
<dbReference type="GO" id="GO:1990116">
    <property type="term" value="P:ribosome-associated ubiquitin-dependent protein catabolic process"/>
    <property type="evidence" value="ECO:0007669"/>
    <property type="project" value="TreeGrafter"/>
</dbReference>
<proteinExistence type="inferred from homology"/>
<keyword evidence="10" id="KW-1185">Reference proteome</keyword>
<feature type="compositionally biased region" description="Basic and acidic residues" evidence="6">
    <location>
        <begin position="999"/>
        <end position="1009"/>
    </location>
</feature>
<dbReference type="InParanoid" id="A0A4S2MXU5"/>
<evidence type="ECO:0000256" key="5">
    <source>
        <dbReference type="ARBA" id="ARBA00070414"/>
    </source>
</evidence>